<feature type="signal peptide" evidence="3">
    <location>
        <begin position="1"/>
        <end position="27"/>
    </location>
</feature>
<keyword evidence="1" id="KW-0175">Coiled coil</keyword>
<dbReference type="EMBL" id="JAWIZZ010000036">
    <property type="protein sequence ID" value="KAK5781330.1"/>
    <property type="molecule type" value="Genomic_DNA"/>
</dbReference>
<feature type="chain" id="PRO_5042904174" evidence="3">
    <location>
        <begin position="28"/>
        <end position="598"/>
    </location>
</feature>
<evidence type="ECO:0000256" key="1">
    <source>
        <dbReference type="SAM" id="Coils"/>
    </source>
</evidence>
<reference evidence="5" key="1">
    <citation type="submission" date="2023-07" db="EMBL/GenBank/DDBJ databases">
        <title>A draft genome of Kazachstania heterogenica Y-27499.</title>
        <authorList>
            <person name="Donic C."/>
            <person name="Kralova J.S."/>
            <person name="Fidel L."/>
            <person name="Ben-Dor S."/>
            <person name="Jung S."/>
        </authorList>
    </citation>
    <scope>NUCLEOTIDE SEQUENCE [LARGE SCALE GENOMIC DNA]</scope>
    <source>
        <strain evidence="5">Y27499</strain>
    </source>
</reference>
<organism evidence="4 5">
    <name type="scientific">Arxiozyma heterogenica</name>
    <dbReference type="NCBI Taxonomy" id="278026"/>
    <lineage>
        <taxon>Eukaryota</taxon>
        <taxon>Fungi</taxon>
        <taxon>Dikarya</taxon>
        <taxon>Ascomycota</taxon>
        <taxon>Saccharomycotina</taxon>
        <taxon>Saccharomycetes</taxon>
        <taxon>Saccharomycetales</taxon>
        <taxon>Saccharomycetaceae</taxon>
        <taxon>Arxiozyma</taxon>
    </lineage>
</organism>
<protein>
    <submittedName>
        <fullName evidence="4">Uncharacterized protein</fullName>
    </submittedName>
</protein>
<comment type="caution">
    <text evidence="4">The sequence shown here is derived from an EMBL/GenBank/DDBJ whole genome shotgun (WGS) entry which is preliminary data.</text>
</comment>
<dbReference type="Proteomes" id="UP001306508">
    <property type="component" value="Unassembled WGS sequence"/>
</dbReference>
<accession>A0AAN7WNJ5</accession>
<evidence type="ECO:0000256" key="2">
    <source>
        <dbReference type="SAM" id="MobiDB-lite"/>
    </source>
</evidence>
<keyword evidence="5" id="KW-1185">Reference proteome</keyword>
<sequence length="598" mass="70048">MRIIRCIAKTVILFLVLLSTLRYSCDNGYITKQLDCLCHYSRIGVLDQILTNKYPVGYKLTIRDPLEPKINWVYDHITSGCSYLSEKVNENESLRNLVLYYKERLSIVINNITLRGKFLWNHLYNSYDFDSKLVKVSKFRDSIQNSLMNYFDCGKNHLVSIVKLFNEKYATITAPSSSFPSIFSSLFIFTENTSSLTVASKAIRSDFDDKTETFTITSTVYKTMTGTYDLSPSEAGTACIIGNSTINEININDFSNSIVLNEQDIIQKQFDDWTNSIENKVQSIITVFDKLVNETIVDITNQTETSLKPKFHSFMNETKTYFKNITSATNDIDCKMEIDPVTGKAIYFDKDGVTQLEKYIDRQYVRDIFHDLNQMNNQFVDMVHNELKLLMDQVNGKVELLRKDYIDIYEEWANVMVNEWSKRLVYADIVNANTNDVDNDMSNNDNWRNFLRVKEQIIQSRDELLNHKVILDYVETFIRRVEFSLKMLLKENGEYTYILRSKANLAFQKREKEEAELKRQLEEELLKQKEEGELKLQLQQQKRHNENIRQFHVDKQAQQQQHNHVEVKGKKNHKQEIIDIQEDVEVFEDSQGEVTEQE</sequence>
<evidence type="ECO:0000313" key="4">
    <source>
        <dbReference type="EMBL" id="KAK5781330.1"/>
    </source>
</evidence>
<evidence type="ECO:0000256" key="3">
    <source>
        <dbReference type="SAM" id="SignalP"/>
    </source>
</evidence>
<dbReference type="AlphaFoldDB" id="A0AAN7WNJ5"/>
<feature type="compositionally biased region" description="Basic and acidic residues" evidence="2">
    <location>
        <begin position="563"/>
        <end position="573"/>
    </location>
</feature>
<name>A0AAN7WNJ5_9SACH</name>
<feature type="region of interest" description="Disordered" evidence="2">
    <location>
        <begin position="554"/>
        <end position="573"/>
    </location>
</feature>
<feature type="coiled-coil region" evidence="1">
    <location>
        <begin position="498"/>
        <end position="542"/>
    </location>
</feature>
<proteinExistence type="predicted"/>
<gene>
    <name evidence="4" type="ORF">RI543_001171</name>
</gene>
<keyword evidence="3" id="KW-0732">Signal</keyword>
<evidence type="ECO:0000313" key="5">
    <source>
        <dbReference type="Proteomes" id="UP001306508"/>
    </source>
</evidence>